<dbReference type="RefSeq" id="WP_175587670.1">
    <property type="nucleotide sequence ID" value="NZ_JABWGN010000001.1"/>
</dbReference>
<feature type="region of interest" description="Disordered" evidence="1">
    <location>
        <begin position="1"/>
        <end position="31"/>
    </location>
</feature>
<accession>A0A7Y6M1A3</accession>
<sequence length="130" mass="14438">MPAKDHRHCGQKWPGLDADRDGVEHPEDPKTKFQGLADRLTAELTALTGMKPGSVSDVQAKADLSSLRYEFKQVKRWDGGKVFLDTAQKGQEQLTDIYTQVNEKLRIAIDLILVGGGIYDKANQQISLDT</sequence>
<evidence type="ECO:0000256" key="1">
    <source>
        <dbReference type="SAM" id="MobiDB-lite"/>
    </source>
</evidence>
<evidence type="ECO:0008006" key="4">
    <source>
        <dbReference type="Google" id="ProtNLM"/>
    </source>
</evidence>
<evidence type="ECO:0000313" key="3">
    <source>
        <dbReference type="Proteomes" id="UP000586042"/>
    </source>
</evidence>
<reference evidence="2 3" key="1">
    <citation type="submission" date="2020-06" db="EMBL/GenBank/DDBJ databases">
        <title>Nonomuraea sp. SMC257, a novel actinomycete isolated from soil.</title>
        <authorList>
            <person name="Chanama M."/>
        </authorList>
    </citation>
    <scope>NUCLEOTIDE SEQUENCE [LARGE SCALE GENOMIC DNA]</scope>
    <source>
        <strain evidence="2 3">SMC257</strain>
    </source>
</reference>
<comment type="caution">
    <text evidence="2">The sequence shown here is derived from an EMBL/GenBank/DDBJ whole genome shotgun (WGS) entry which is preliminary data.</text>
</comment>
<dbReference type="Proteomes" id="UP000586042">
    <property type="component" value="Unassembled WGS sequence"/>
</dbReference>
<protein>
    <recommendedName>
        <fullName evidence="4">WXG100 family type VII secretion target</fullName>
    </recommendedName>
</protein>
<feature type="compositionally biased region" description="Basic and acidic residues" evidence="1">
    <location>
        <begin position="17"/>
        <end position="31"/>
    </location>
</feature>
<evidence type="ECO:0000313" key="2">
    <source>
        <dbReference type="EMBL" id="NUW30215.1"/>
    </source>
</evidence>
<name>A0A7Y6M1A3_9ACTN</name>
<dbReference type="EMBL" id="JABWGN010000001">
    <property type="protein sequence ID" value="NUW30215.1"/>
    <property type="molecule type" value="Genomic_DNA"/>
</dbReference>
<organism evidence="2 3">
    <name type="scientific">Nonomuraea montanisoli</name>
    <dbReference type="NCBI Taxonomy" id="2741721"/>
    <lineage>
        <taxon>Bacteria</taxon>
        <taxon>Bacillati</taxon>
        <taxon>Actinomycetota</taxon>
        <taxon>Actinomycetes</taxon>
        <taxon>Streptosporangiales</taxon>
        <taxon>Streptosporangiaceae</taxon>
        <taxon>Nonomuraea</taxon>
    </lineage>
</organism>
<proteinExistence type="predicted"/>
<dbReference type="AlphaFoldDB" id="A0A7Y6M1A3"/>
<feature type="compositionally biased region" description="Basic residues" evidence="1">
    <location>
        <begin position="1"/>
        <end position="10"/>
    </location>
</feature>
<keyword evidence="3" id="KW-1185">Reference proteome</keyword>
<gene>
    <name evidence="2" type="ORF">HTZ77_02050</name>
</gene>